<sequence>MAHFAKVENGVVTQVIVVSNTDTADAQGVEKEHLGAAFCERLLGGEWKQTSYNGNKRKNYAGIGFTYDAGRDAFISPQPFPSWTLVEQTCQWTAPIPMPTDGKRYTWDEATLTWIEVTNGS</sequence>
<name>A0A6J5MLP9_9CAUD</name>
<gene>
    <name evidence="1" type="ORF">UFOVP513_18</name>
</gene>
<organism evidence="1">
    <name type="scientific">uncultured Caudovirales phage</name>
    <dbReference type="NCBI Taxonomy" id="2100421"/>
    <lineage>
        <taxon>Viruses</taxon>
        <taxon>Duplodnaviria</taxon>
        <taxon>Heunggongvirae</taxon>
        <taxon>Uroviricota</taxon>
        <taxon>Caudoviricetes</taxon>
        <taxon>Peduoviridae</taxon>
        <taxon>Maltschvirus</taxon>
        <taxon>Maltschvirus maltsch</taxon>
    </lineage>
</organism>
<reference evidence="1" key="1">
    <citation type="submission" date="2020-04" db="EMBL/GenBank/DDBJ databases">
        <authorList>
            <person name="Chiriac C."/>
            <person name="Salcher M."/>
            <person name="Ghai R."/>
            <person name="Kavagutti S V."/>
        </authorList>
    </citation>
    <scope>NUCLEOTIDE SEQUENCE</scope>
</reference>
<dbReference type="EMBL" id="LR796476">
    <property type="protein sequence ID" value="CAB4147192.1"/>
    <property type="molecule type" value="Genomic_DNA"/>
</dbReference>
<evidence type="ECO:0000313" key="1">
    <source>
        <dbReference type="EMBL" id="CAB4147192.1"/>
    </source>
</evidence>
<protein>
    <submittedName>
        <fullName evidence="1">Uncharacterized protein</fullName>
    </submittedName>
</protein>
<proteinExistence type="predicted"/>
<accession>A0A6J5MLP9</accession>